<reference evidence="1" key="1">
    <citation type="submission" date="2016-04" db="EMBL/GenBank/DDBJ databases">
        <authorList>
            <person name="Nguyen H.D."/>
            <person name="Kesanakurti P."/>
            <person name="Cullis J."/>
            <person name="Levesque C.A."/>
            <person name="Hambleton S."/>
        </authorList>
    </citation>
    <scope>NUCLEOTIDE SEQUENCE</scope>
    <source>
        <strain evidence="1">DAOMC 238032</strain>
    </source>
</reference>
<dbReference type="Proteomes" id="UP000077671">
    <property type="component" value="Unassembled WGS sequence"/>
</dbReference>
<protein>
    <recommendedName>
        <fullName evidence="3">Retrotransposon gag domain-containing protein</fullName>
    </recommendedName>
</protein>
<dbReference type="EMBL" id="LWDD02002030">
    <property type="protein sequence ID" value="KAE8243239.1"/>
    <property type="molecule type" value="Genomic_DNA"/>
</dbReference>
<accession>A0A177TYF1</accession>
<comment type="caution">
    <text evidence="1">The sequence shown here is derived from an EMBL/GenBank/DDBJ whole genome shotgun (WGS) entry which is preliminary data.</text>
</comment>
<evidence type="ECO:0000313" key="2">
    <source>
        <dbReference type="Proteomes" id="UP000077671"/>
    </source>
</evidence>
<proteinExistence type="predicted"/>
<evidence type="ECO:0008006" key="3">
    <source>
        <dbReference type="Google" id="ProtNLM"/>
    </source>
</evidence>
<reference evidence="1" key="2">
    <citation type="journal article" date="2019" name="IMA Fungus">
        <title>Genome sequencing and comparison of five Tilletia species to identify candidate genes for the detection of regulated species infecting wheat.</title>
        <authorList>
            <person name="Nguyen H.D.T."/>
            <person name="Sultana T."/>
            <person name="Kesanakurti P."/>
            <person name="Hambleton S."/>
        </authorList>
    </citation>
    <scope>NUCLEOTIDE SEQUENCE</scope>
    <source>
        <strain evidence="1">DAOMC 238032</strain>
    </source>
</reference>
<gene>
    <name evidence="1" type="ORF">A4X03_0g7827</name>
</gene>
<name>A0A177TYF1_9BASI</name>
<dbReference type="AlphaFoldDB" id="A0A177TYF1"/>
<evidence type="ECO:0000313" key="1">
    <source>
        <dbReference type="EMBL" id="KAE8243239.1"/>
    </source>
</evidence>
<organism evidence="1 2">
    <name type="scientific">Tilletia caries</name>
    <name type="common">wheat bunt fungus</name>
    <dbReference type="NCBI Taxonomy" id="13290"/>
    <lineage>
        <taxon>Eukaryota</taxon>
        <taxon>Fungi</taxon>
        <taxon>Dikarya</taxon>
        <taxon>Basidiomycota</taxon>
        <taxon>Ustilaginomycotina</taxon>
        <taxon>Exobasidiomycetes</taxon>
        <taxon>Tilletiales</taxon>
        <taxon>Tilletiaceae</taxon>
        <taxon>Tilletia</taxon>
    </lineage>
</organism>
<sequence length="134" mass="15578">MRPKAETVTRGSSLPPTYYSGGPSRDHYEAFVYDMERVFNTYPVHVPEASKISVLAGRLQGDALIFFNSKDYYRTDWQTVCEELQARFLPLATPEVTWHSFWKVMQYDQKARKERPIIEVIQELEALQLRIGSS</sequence>